<dbReference type="AlphaFoldDB" id="A0A455SV63"/>
<proteinExistence type="predicted"/>
<accession>A0A455SV63</accession>
<evidence type="ECO:0000313" key="1">
    <source>
        <dbReference type="EMBL" id="BBH92267.1"/>
    </source>
</evidence>
<sequence length="135" mass="15823">MRITIHLAASWKEVERDTNVQFLFDLSWLCTCPDFQWLCLTLPATTWRLQVQAASRGLQQARDERNMLLQRQDTGQVPQHWNLHREEVLAHPVFLQLKRELHRLLRGKTHGVFRARISTMTICLQHRPACRSGAS</sequence>
<gene>
    <name evidence="1" type="ORF">KTA_04660</name>
</gene>
<protein>
    <submittedName>
        <fullName evidence="1">Uncharacterized protein</fullName>
    </submittedName>
</protein>
<name>A0A455SV63_9CHLR</name>
<dbReference type="EMBL" id="AP019377">
    <property type="protein sequence ID" value="BBH92267.1"/>
    <property type="molecule type" value="Genomic_DNA"/>
</dbReference>
<reference evidence="1" key="1">
    <citation type="submission" date="2018-12" db="EMBL/GenBank/DDBJ databases">
        <title>Novel natural products biosynthetic potential of the class Ktedonobacteria.</title>
        <authorList>
            <person name="Zheng Y."/>
            <person name="Saitou A."/>
            <person name="Wang C.M."/>
            <person name="Toyoda A."/>
            <person name="Minakuchi Y."/>
            <person name="Sekiguchi Y."/>
            <person name="Ueda K."/>
            <person name="Takano H."/>
            <person name="Sakai Y."/>
            <person name="Yokota A."/>
            <person name="Yabe S."/>
        </authorList>
    </citation>
    <scope>NUCLEOTIDE SEQUENCE</scope>
    <source>
        <strain evidence="1">A3-2</strain>
    </source>
</reference>
<organism evidence="1">
    <name type="scientific">Thermogemmatispora argillosa</name>
    <dbReference type="NCBI Taxonomy" id="2045280"/>
    <lineage>
        <taxon>Bacteria</taxon>
        <taxon>Bacillati</taxon>
        <taxon>Chloroflexota</taxon>
        <taxon>Ktedonobacteria</taxon>
        <taxon>Thermogemmatisporales</taxon>
        <taxon>Thermogemmatisporaceae</taxon>
        <taxon>Thermogemmatispora</taxon>
    </lineage>
</organism>